<dbReference type="GO" id="GO:0005975">
    <property type="term" value="P:carbohydrate metabolic process"/>
    <property type="evidence" value="ECO:0007669"/>
    <property type="project" value="InterPro"/>
</dbReference>
<organism evidence="1 2">
    <name type="scientific">Vigna mungo</name>
    <name type="common">Black gram</name>
    <name type="synonym">Phaseolus mungo</name>
    <dbReference type="NCBI Taxonomy" id="3915"/>
    <lineage>
        <taxon>Eukaryota</taxon>
        <taxon>Viridiplantae</taxon>
        <taxon>Streptophyta</taxon>
        <taxon>Embryophyta</taxon>
        <taxon>Tracheophyta</taxon>
        <taxon>Spermatophyta</taxon>
        <taxon>Magnoliopsida</taxon>
        <taxon>eudicotyledons</taxon>
        <taxon>Gunneridae</taxon>
        <taxon>Pentapetalae</taxon>
        <taxon>rosids</taxon>
        <taxon>fabids</taxon>
        <taxon>Fabales</taxon>
        <taxon>Fabaceae</taxon>
        <taxon>Papilionoideae</taxon>
        <taxon>50 kb inversion clade</taxon>
        <taxon>NPAAA clade</taxon>
        <taxon>indigoferoid/millettioid clade</taxon>
        <taxon>Phaseoleae</taxon>
        <taxon>Vigna</taxon>
    </lineage>
</organism>
<protein>
    <submittedName>
        <fullName evidence="1">Uncharacterized protein</fullName>
    </submittedName>
</protein>
<dbReference type="AlphaFoldDB" id="A0AAQ3N903"/>
<keyword evidence="2" id="KW-1185">Reference proteome</keyword>
<reference evidence="1 2" key="1">
    <citation type="journal article" date="2023" name="Life. Sci Alliance">
        <title>Evolutionary insights into 3D genome organization and epigenetic landscape of Vigna mungo.</title>
        <authorList>
            <person name="Junaid A."/>
            <person name="Singh B."/>
            <person name="Bhatia S."/>
        </authorList>
    </citation>
    <scope>NUCLEOTIDE SEQUENCE [LARGE SCALE GENOMIC DNA]</scope>
    <source>
        <strain evidence="1">Urdbean</strain>
    </source>
</reference>
<accession>A0AAQ3N903</accession>
<dbReference type="SUPFAM" id="SSF48371">
    <property type="entry name" value="ARM repeat"/>
    <property type="match status" value="1"/>
</dbReference>
<evidence type="ECO:0000313" key="2">
    <source>
        <dbReference type="Proteomes" id="UP001374535"/>
    </source>
</evidence>
<gene>
    <name evidence="1" type="ORF">V8G54_018292</name>
</gene>
<dbReference type="Proteomes" id="UP001374535">
    <property type="component" value="Chromosome 6"/>
</dbReference>
<dbReference type="PANTHER" id="PTHR46975:SF2">
    <property type="entry name" value="PROTEIN SWEETIE"/>
    <property type="match status" value="1"/>
</dbReference>
<sequence length="461" mass="50462">MEDMKKDVSSKKACVLYVLRVAVTDQMTEPTQRSFLVFLGKQLQSPEAGPSMKVAALRTLSYTLKTVGEVPFEFKEILDNTVVAAVSHSSKLDMINLVSRCPNVICFGWGEGSCWGMVRIEAALALRTLAEVDPTCVGGLTSYGVTNLTALRESVSFEKVGNTDNINRLPSNCQSDSYVIVSLESGMAISPRASGACAWVRELDGVGSNLQFELDSFHGQAAVLAALVSISPKLPLGYPARLPGLVFGVSKKMLTEQSRNLVAATVEKEAGWLLLSSLLASIPKEELEEDVFDILALWATLFSESPENEIKKTVDLSSRIYVWSAAIHALTAFIKCFISSNSINSGVLLQPVLVYLSSALSMISALRAKEVSYAKPAVDVFVIRTLIAYQSLPDPVSFKNDHPQIIQLCTYPFRHASEYEESSCLRLLLDKRDAWLGPWIPGRLISDCNAIKLLFSVYSIE</sequence>
<evidence type="ECO:0000313" key="1">
    <source>
        <dbReference type="EMBL" id="WVZ04946.1"/>
    </source>
</evidence>
<dbReference type="InterPro" id="IPR044218">
    <property type="entry name" value="SWEETIE"/>
</dbReference>
<proteinExistence type="predicted"/>
<dbReference type="InterPro" id="IPR016024">
    <property type="entry name" value="ARM-type_fold"/>
</dbReference>
<dbReference type="PANTHER" id="PTHR46975">
    <property type="entry name" value="PROTEIN SWEETIE"/>
    <property type="match status" value="1"/>
</dbReference>
<name>A0AAQ3N903_VIGMU</name>
<dbReference type="EMBL" id="CP144695">
    <property type="protein sequence ID" value="WVZ04946.1"/>
    <property type="molecule type" value="Genomic_DNA"/>
</dbReference>